<keyword evidence="9" id="KW-1185">Reference proteome</keyword>
<dbReference type="AlphaFoldDB" id="A0A482X6W6"/>
<dbReference type="GO" id="GO:0050152">
    <property type="term" value="F:omega-amidase activity"/>
    <property type="evidence" value="ECO:0007669"/>
    <property type="project" value="UniProtKB-EC"/>
</dbReference>
<dbReference type="InterPro" id="IPR036526">
    <property type="entry name" value="C-N_Hydrolase_sf"/>
</dbReference>
<accession>A0A482X6W6</accession>
<dbReference type="InterPro" id="IPR045254">
    <property type="entry name" value="Nit1/2_C-N_Hydrolase"/>
</dbReference>
<proteinExistence type="inferred from homology"/>
<dbReference type="OrthoDB" id="10250282at2759"/>
<comment type="caution">
    <text evidence="8">The sequence shown here is derived from an EMBL/GenBank/DDBJ whole genome shotgun (WGS) entry which is preliminary data.</text>
</comment>
<sequence length="293" mass="32751">MWFARTKSFIGFVNLRRGLRVALIQMLVGDDKSENLKKAVKLITEAKKENPRLVALPECFNSPYGTKFFPKYAEPIPDGETCNVLSETAKNNNLYLVGGSIPEKCGDKFYNTCTVWSPEGKLIGVHRKMHLFDIDVKGGVRFCESDVLSAGNKLTTFDVDGCKIGIGICYDVRFSEMTKLYRKQGVELLMYPAAFNPTTGPPHWELLMRARAVDEQMFVAGISPAQDPAADYKAYGHTIVVSPWGTVMHQADYAETTVVADLDLNEVANVRQQIPSFSQRRTELYDTISKSSL</sequence>
<dbReference type="GO" id="GO:0006107">
    <property type="term" value="P:oxaloacetate metabolic process"/>
    <property type="evidence" value="ECO:0007669"/>
    <property type="project" value="TreeGrafter"/>
</dbReference>
<dbReference type="PROSITE" id="PS50263">
    <property type="entry name" value="CN_HYDROLASE"/>
    <property type="match status" value="1"/>
</dbReference>
<dbReference type="PANTHER" id="PTHR23088">
    <property type="entry name" value="NITRILASE-RELATED"/>
    <property type="match status" value="1"/>
</dbReference>
<reference evidence="8 9" key="1">
    <citation type="journal article" date="2017" name="Gigascience">
        <title>Genome sequence of the small brown planthopper, Laodelphax striatellus.</title>
        <authorList>
            <person name="Zhu J."/>
            <person name="Jiang F."/>
            <person name="Wang X."/>
            <person name="Yang P."/>
            <person name="Bao Y."/>
            <person name="Zhao W."/>
            <person name="Wang W."/>
            <person name="Lu H."/>
            <person name="Wang Q."/>
            <person name="Cui N."/>
            <person name="Li J."/>
            <person name="Chen X."/>
            <person name="Luo L."/>
            <person name="Yu J."/>
            <person name="Kang L."/>
            <person name="Cui F."/>
        </authorList>
    </citation>
    <scope>NUCLEOTIDE SEQUENCE [LARGE SCALE GENOMIC DNA]</scope>
    <source>
        <strain evidence="8">Lst14</strain>
    </source>
</reference>
<dbReference type="GO" id="GO:0006541">
    <property type="term" value="P:glutamine metabolic process"/>
    <property type="evidence" value="ECO:0007669"/>
    <property type="project" value="TreeGrafter"/>
</dbReference>
<evidence type="ECO:0000256" key="1">
    <source>
        <dbReference type="ARBA" id="ARBA00010613"/>
    </source>
</evidence>
<dbReference type="GO" id="GO:0005739">
    <property type="term" value="C:mitochondrion"/>
    <property type="evidence" value="ECO:0007669"/>
    <property type="project" value="TreeGrafter"/>
</dbReference>
<comment type="catalytic activity">
    <reaction evidence="3">
        <text>2-oxoglutaramate + H2O = 2-oxoglutarate + NH4(+)</text>
        <dbReference type="Rhea" id="RHEA:32963"/>
        <dbReference type="ChEBI" id="CHEBI:15377"/>
        <dbReference type="ChEBI" id="CHEBI:16769"/>
        <dbReference type="ChEBI" id="CHEBI:16810"/>
        <dbReference type="ChEBI" id="CHEBI:28938"/>
        <dbReference type="EC" id="3.5.1.3"/>
    </reaction>
    <physiologicalReaction direction="left-to-right" evidence="3">
        <dbReference type="Rhea" id="RHEA:32964"/>
    </physiologicalReaction>
</comment>
<dbReference type="FunCoup" id="A0A482X6W6">
    <property type="interactions" value="939"/>
</dbReference>
<dbReference type="EC" id="3.5.1.3" evidence="4"/>
<protein>
    <recommendedName>
        <fullName evidence="4">omega-amidase</fullName>
        <ecNumber evidence="4">3.5.1.3</ecNumber>
    </recommendedName>
    <alternativeName>
        <fullName evidence="5">Nitrilase homolog 2</fullName>
    </alternativeName>
</protein>
<dbReference type="CDD" id="cd07572">
    <property type="entry name" value="nit"/>
    <property type="match status" value="1"/>
</dbReference>
<evidence type="ECO:0000313" key="8">
    <source>
        <dbReference type="EMBL" id="RZF41629.1"/>
    </source>
</evidence>
<evidence type="ECO:0000313" key="9">
    <source>
        <dbReference type="Proteomes" id="UP000291343"/>
    </source>
</evidence>
<evidence type="ECO:0000256" key="2">
    <source>
        <dbReference type="ARBA" id="ARBA00022801"/>
    </source>
</evidence>
<comment type="catalytic activity">
    <reaction evidence="6">
        <text>2-oxosuccinamate + H2O = oxaloacetate + NH4(+)</text>
        <dbReference type="Rhea" id="RHEA:59412"/>
        <dbReference type="ChEBI" id="CHEBI:15377"/>
        <dbReference type="ChEBI" id="CHEBI:16452"/>
        <dbReference type="ChEBI" id="CHEBI:28938"/>
        <dbReference type="ChEBI" id="CHEBI:57735"/>
        <dbReference type="EC" id="3.5.1.3"/>
    </reaction>
    <physiologicalReaction direction="left-to-right" evidence="6">
        <dbReference type="Rhea" id="RHEA:59413"/>
    </physiologicalReaction>
</comment>
<evidence type="ECO:0000259" key="7">
    <source>
        <dbReference type="PROSITE" id="PS50263"/>
    </source>
</evidence>
<dbReference type="SMR" id="A0A482X6W6"/>
<organism evidence="8 9">
    <name type="scientific">Laodelphax striatellus</name>
    <name type="common">Small brown planthopper</name>
    <name type="synonym">Delphax striatella</name>
    <dbReference type="NCBI Taxonomy" id="195883"/>
    <lineage>
        <taxon>Eukaryota</taxon>
        <taxon>Metazoa</taxon>
        <taxon>Ecdysozoa</taxon>
        <taxon>Arthropoda</taxon>
        <taxon>Hexapoda</taxon>
        <taxon>Insecta</taxon>
        <taxon>Pterygota</taxon>
        <taxon>Neoptera</taxon>
        <taxon>Paraneoptera</taxon>
        <taxon>Hemiptera</taxon>
        <taxon>Auchenorrhyncha</taxon>
        <taxon>Fulgoroidea</taxon>
        <taxon>Delphacidae</taxon>
        <taxon>Criomorphinae</taxon>
        <taxon>Laodelphax</taxon>
    </lineage>
</organism>
<dbReference type="Proteomes" id="UP000291343">
    <property type="component" value="Unassembled WGS sequence"/>
</dbReference>
<dbReference type="SUPFAM" id="SSF56317">
    <property type="entry name" value="Carbon-nitrogen hydrolase"/>
    <property type="match status" value="1"/>
</dbReference>
<dbReference type="InterPro" id="IPR003010">
    <property type="entry name" value="C-N_Hydrolase"/>
</dbReference>
<evidence type="ECO:0000256" key="5">
    <source>
        <dbReference type="ARBA" id="ARBA00041576"/>
    </source>
</evidence>
<dbReference type="InParanoid" id="A0A482X6W6"/>
<dbReference type="FunFam" id="3.60.110.10:FF:000002">
    <property type="entry name" value="Nitrilase family member 2"/>
    <property type="match status" value="1"/>
</dbReference>
<dbReference type="STRING" id="195883.A0A482X6W6"/>
<feature type="domain" description="CN hydrolase" evidence="7">
    <location>
        <begin position="19"/>
        <end position="264"/>
    </location>
</feature>
<dbReference type="GO" id="GO:0006528">
    <property type="term" value="P:asparagine metabolic process"/>
    <property type="evidence" value="ECO:0007669"/>
    <property type="project" value="TreeGrafter"/>
</dbReference>
<dbReference type="PANTHER" id="PTHR23088:SF30">
    <property type="entry name" value="OMEGA-AMIDASE NIT2"/>
    <property type="match status" value="1"/>
</dbReference>
<evidence type="ECO:0000256" key="3">
    <source>
        <dbReference type="ARBA" id="ARBA00036637"/>
    </source>
</evidence>
<dbReference type="EMBL" id="QKKF02016757">
    <property type="protein sequence ID" value="RZF41629.1"/>
    <property type="molecule type" value="Genomic_DNA"/>
</dbReference>
<gene>
    <name evidence="8" type="ORF">LSTR_LSTR014598</name>
</gene>
<dbReference type="Gene3D" id="3.60.110.10">
    <property type="entry name" value="Carbon-nitrogen hydrolase"/>
    <property type="match status" value="1"/>
</dbReference>
<keyword evidence="2" id="KW-0378">Hydrolase</keyword>
<comment type="similarity">
    <text evidence="1">Belongs to the carbon-nitrogen hydrolase superfamily. NIT1/NIT2 family.</text>
</comment>
<evidence type="ECO:0000256" key="6">
    <source>
        <dbReference type="ARBA" id="ARBA00048745"/>
    </source>
</evidence>
<name>A0A482X6W6_LAOST</name>
<dbReference type="Pfam" id="PF00795">
    <property type="entry name" value="CN_hydrolase"/>
    <property type="match status" value="1"/>
</dbReference>
<evidence type="ECO:0000256" key="4">
    <source>
        <dbReference type="ARBA" id="ARBA00039118"/>
    </source>
</evidence>